<dbReference type="EMBL" id="QNRE01000052">
    <property type="protein sequence ID" value="RBO78312.1"/>
    <property type="molecule type" value="Genomic_DNA"/>
</dbReference>
<proteinExistence type="predicted"/>
<accession>A0A366CSI6</accession>
<comment type="caution">
    <text evidence="1">The sequence shown here is derived from an EMBL/GenBank/DDBJ whole genome shotgun (WGS) entry which is preliminary data.</text>
</comment>
<evidence type="ECO:0000313" key="2">
    <source>
        <dbReference type="Proteomes" id="UP000252586"/>
    </source>
</evidence>
<dbReference type="Proteomes" id="UP000252586">
    <property type="component" value="Unassembled WGS sequence"/>
</dbReference>
<sequence length="79" mass="9004">MASYTHRIVTNRRHIWAIPHAEYGGHGAAIAEVQKAITAAEHAYRAATGKEPAYDDWLRVYAADDEILLWFDEETKPHE</sequence>
<dbReference type="STRING" id="1210090.GCA_001613185_01387"/>
<keyword evidence="2" id="KW-1185">Reference proteome</keyword>
<gene>
    <name evidence="1" type="ORF">DFR74_1526</name>
</gene>
<dbReference type="RefSeq" id="WP_067505068.1">
    <property type="nucleotide sequence ID" value="NZ_QNRE01000052.1"/>
</dbReference>
<reference evidence="1 2" key="1">
    <citation type="submission" date="2018-06" db="EMBL/GenBank/DDBJ databases">
        <title>Genomic Encyclopedia of Type Strains, Phase IV (KMG-IV): sequencing the most valuable type-strain genomes for metagenomic binning, comparative biology and taxonomic classification.</title>
        <authorList>
            <person name="Goeker M."/>
        </authorList>
    </citation>
    <scope>NUCLEOTIDE SEQUENCE [LARGE SCALE GENOMIC DNA]</scope>
    <source>
        <strain evidence="1 2">DSM 44599</strain>
    </source>
</reference>
<name>A0A366CSI6_9NOCA</name>
<protein>
    <submittedName>
        <fullName evidence="1">Uncharacterized protein</fullName>
    </submittedName>
</protein>
<dbReference type="AlphaFoldDB" id="A0A366CSI6"/>
<evidence type="ECO:0000313" key="1">
    <source>
        <dbReference type="EMBL" id="RBO78312.1"/>
    </source>
</evidence>
<organism evidence="1 2">
    <name type="scientific">Nocardia puris</name>
    <dbReference type="NCBI Taxonomy" id="208602"/>
    <lineage>
        <taxon>Bacteria</taxon>
        <taxon>Bacillati</taxon>
        <taxon>Actinomycetota</taxon>
        <taxon>Actinomycetes</taxon>
        <taxon>Mycobacteriales</taxon>
        <taxon>Nocardiaceae</taxon>
        <taxon>Nocardia</taxon>
    </lineage>
</organism>